<feature type="non-terminal residue" evidence="5">
    <location>
        <position position="61"/>
    </location>
</feature>
<evidence type="ECO:0000313" key="4">
    <source>
        <dbReference type="EMBL" id="CAF4600835.1"/>
    </source>
</evidence>
<dbReference type="EMBL" id="CAJOBH010122103">
    <property type="protein sequence ID" value="CAF4716431.1"/>
    <property type="molecule type" value="Genomic_DNA"/>
</dbReference>
<dbReference type="GO" id="GO:0005761">
    <property type="term" value="C:mitochondrial ribosome"/>
    <property type="evidence" value="ECO:0007669"/>
    <property type="project" value="InterPro"/>
</dbReference>
<dbReference type="EMBL" id="CAJOBH010107551">
    <property type="protein sequence ID" value="CAF4644786.1"/>
    <property type="molecule type" value="Genomic_DNA"/>
</dbReference>
<evidence type="ECO:0000259" key="3">
    <source>
        <dbReference type="Pfam" id="PF00338"/>
    </source>
</evidence>
<evidence type="ECO:0000313" key="7">
    <source>
        <dbReference type="Proteomes" id="UP000681967"/>
    </source>
</evidence>
<evidence type="ECO:0000313" key="5">
    <source>
        <dbReference type="EMBL" id="CAF4644786.1"/>
    </source>
</evidence>
<sequence>DYVVLEGYFRYIQKLAKSLDITVPEAVPIPAKSSRVTILKPRSAQIDVEHHLNLYHRIVKV</sequence>
<dbReference type="InterPro" id="IPR036838">
    <property type="entry name" value="Ribosomal_uS10_dom_sf"/>
</dbReference>
<dbReference type="Proteomes" id="UP000681720">
    <property type="component" value="Unassembled WGS sequence"/>
</dbReference>
<feature type="domain" description="Small ribosomal subunit protein uS10" evidence="3">
    <location>
        <begin position="1"/>
        <end position="61"/>
    </location>
</feature>
<evidence type="ECO:0000256" key="2">
    <source>
        <dbReference type="ARBA" id="ARBA00023274"/>
    </source>
</evidence>
<gene>
    <name evidence="5" type="ORF">BYL167_LOCUS41915</name>
    <name evidence="6" type="ORF">BYL167_LOCUS44694</name>
    <name evidence="4" type="ORF">GIL414_LOCUS38917</name>
</gene>
<feature type="non-terminal residue" evidence="5">
    <location>
        <position position="1"/>
    </location>
</feature>
<protein>
    <recommendedName>
        <fullName evidence="3">Small ribosomal subunit protein uS10 domain-containing protein</fullName>
    </recommendedName>
</protein>
<dbReference type="InterPro" id="IPR027487">
    <property type="entry name" value="Ribosomal_mL48"/>
</dbReference>
<evidence type="ECO:0000256" key="1">
    <source>
        <dbReference type="ARBA" id="ARBA00022980"/>
    </source>
</evidence>
<comment type="caution">
    <text evidence="5">The sequence shown here is derived from an EMBL/GenBank/DDBJ whole genome shotgun (WGS) entry which is preliminary data.</text>
</comment>
<dbReference type="PANTHER" id="PTHR13473">
    <property type="entry name" value="MITOCHONDRIAL RIBOSOMAL PROTEIN L48"/>
    <property type="match status" value="1"/>
</dbReference>
<keyword evidence="1" id="KW-0689">Ribosomal protein</keyword>
<reference evidence="5" key="1">
    <citation type="submission" date="2021-02" db="EMBL/GenBank/DDBJ databases">
        <authorList>
            <person name="Nowell W R."/>
        </authorList>
    </citation>
    <scope>NUCLEOTIDE SEQUENCE</scope>
</reference>
<proteinExistence type="predicted"/>
<accession>A0A8S2ZNH9</accession>
<dbReference type="AlphaFoldDB" id="A0A8S2ZNH9"/>
<dbReference type="SUPFAM" id="SSF54999">
    <property type="entry name" value="Ribosomal protein S10"/>
    <property type="match status" value="1"/>
</dbReference>
<organism evidence="5 7">
    <name type="scientific">Rotaria magnacalcarata</name>
    <dbReference type="NCBI Taxonomy" id="392030"/>
    <lineage>
        <taxon>Eukaryota</taxon>
        <taxon>Metazoa</taxon>
        <taxon>Spiralia</taxon>
        <taxon>Gnathifera</taxon>
        <taxon>Rotifera</taxon>
        <taxon>Eurotatoria</taxon>
        <taxon>Bdelloidea</taxon>
        <taxon>Philodinida</taxon>
        <taxon>Philodinidae</taxon>
        <taxon>Rotaria</taxon>
    </lineage>
</organism>
<dbReference type="Proteomes" id="UP000681967">
    <property type="component" value="Unassembled WGS sequence"/>
</dbReference>
<name>A0A8S2ZNH9_9BILA</name>
<evidence type="ECO:0000313" key="6">
    <source>
        <dbReference type="EMBL" id="CAF4716431.1"/>
    </source>
</evidence>
<dbReference type="Pfam" id="PF00338">
    <property type="entry name" value="Ribosomal_S10"/>
    <property type="match status" value="1"/>
</dbReference>
<keyword evidence="2" id="KW-0687">Ribonucleoprotein</keyword>
<dbReference type="GO" id="GO:1990904">
    <property type="term" value="C:ribonucleoprotein complex"/>
    <property type="evidence" value="ECO:0007669"/>
    <property type="project" value="UniProtKB-KW"/>
</dbReference>
<dbReference type="EMBL" id="CAJOBJ010104048">
    <property type="protein sequence ID" value="CAF4600835.1"/>
    <property type="molecule type" value="Genomic_DNA"/>
</dbReference>
<dbReference type="PANTHER" id="PTHR13473:SF0">
    <property type="entry name" value="LARGE RIBOSOMAL SUBUNIT PROTEIN ML48"/>
    <property type="match status" value="1"/>
</dbReference>
<dbReference type="InterPro" id="IPR027486">
    <property type="entry name" value="Ribosomal_uS10_dom"/>
</dbReference>